<dbReference type="EMBL" id="ML770021">
    <property type="protein sequence ID" value="KAE9385156.1"/>
    <property type="molecule type" value="Genomic_DNA"/>
</dbReference>
<sequence>MSLALGGRALSLPCTNISVCISFTILPRHSVSKEQHRKKTSPVTEPDLWIEEIAHYGVNLDLYKIEQ</sequence>
<dbReference type="Proteomes" id="UP000799118">
    <property type="component" value="Unassembled WGS sequence"/>
</dbReference>
<accession>A0A6A4GHY8</accession>
<reference evidence="1" key="1">
    <citation type="journal article" date="2019" name="Environ. Microbiol.">
        <title>Fungal ecological strategies reflected in gene transcription - a case study of two litter decomposers.</title>
        <authorList>
            <person name="Barbi F."/>
            <person name="Kohler A."/>
            <person name="Barry K."/>
            <person name="Baskaran P."/>
            <person name="Daum C."/>
            <person name="Fauchery L."/>
            <person name="Ihrmark K."/>
            <person name="Kuo A."/>
            <person name="LaButti K."/>
            <person name="Lipzen A."/>
            <person name="Morin E."/>
            <person name="Grigoriev I.V."/>
            <person name="Henrissat B."/>
            <person name="Lindahl B."/>
            <person name="Martin F."/>
        </authorList>
    </citation>
    <scope>NUCLEOTIDE SEQUENCE</scope>
    <source>
        <strain evidence="1">JB14</strain>
    </source>
</reference>
<dbReference type="AlphaFoldDB" id="A0A6A4GHY8"/>
<protein>
    <submittedName>
        <fullName evidence="1">Uncharacterized protein</fullName>
    </submittedName>
</protein>
<keyword evidence="2" id="KW-1185">Reference proteome</keyword>
<organism evidence="1 2">
    <name type="scientific">Gymnopus androsaceus JB14</name>
    <dbReference type="NCBI Taxonomy" id="1447944"/>
    <lineage>
        <taxon>Eukaryota</taxon>
        <taxon>Fungi</taxon>
        <taxon>Dikarya</taxon>
        <taxon>Basidiomycota</taxon>
        <taxon>Agaricomycotina</taxon>
        <taxon>Agaricomycetes</taxon>
        <taxon>Agaricomycetidae</taxon>
        <taxon>Agaricales</taxon>
        <taxon>Marasmiineae</taxon>
        <taxon>Omphalotaceae</taxon>
        <taxon>Gymnopus</taxon>
    </lineage>
</organism>
<evidence type="ECO:0000313" key="1">
    <source>
        <dbReference type="EMBL" id="KAE9385156.1"/>
    </source>
</evidence>
<gene>
    <name evidence="1" type="ORF">BT96DRAFT_928926</name>
</gene>
<evidence type="ECO:0000313" key="2">
    <source>
        <dbReference type="Proteomes" id="UP000799118"/>
    </source>
</evidence>
<proteinExistence type="predicted"/>
<name>A0A6A4GHY8_9AGAR</name>